<dbReference type="EMBL" id="WHUT02000010">
    <property type="protein sequence ID" value="NUB45894.1"/>
    <property type="molecule type" value="Genomic_DNA"/>
</dbReference>
<organism evidence="1 2">
    <name type="scientific">Fertoeibacter niger</name>
    <dbReference type="NCBI Taxonomy" id="2656921"/>
    <lineage>
        <taxon>Bacteria</taxon>
        <taxon>Pseudomonadati</taxon>
        <taxon>Pseudomonadota</taxon>
        <taxon>Alphaproteobacteria</taxon>
        <taxon>Rhodobacterales</taxon>
        <taxon>Paracoccaceae</taxon>
        <taxon>Fertoeibacter</taxon>
    </lineage>
</organism>
<sequence length="361" mass="39590">MLLYLINKSVKLLAVRQSRLVYPDHRPCAGRNNKKGRGKHALNAGPTAIALFSLVLQGATCPAFAQTGHAEPVCIELGSADTAPLEARVGPADPEVIAMFAGTGASNIATHDLTMSEEERIRLAFARLPRLHREVLQRHLNRISFLSLTSGAGSALTRKLDSDDATPRFDITFRASLLDEDLTTFLNTKEARLFHDDGSGVNIAFDAGESDALTYVLFHEATHIVDQVAGLTDEATDPLRAGIWTDLRSLAEPYSSAPYARTIFRSQPPIPLSRAPKIYRSLQMSPFVSLYATAAMGEDVAELFAWHQLWSRFGQGLTLTIGNREGQTLFRYQPLEIPGVQARFAEVQALVERYDQTCGPA</sequence>
<dbReference type="Proteomes" id="UP000484076">
    <property type="component" value="Unassembled WGS sequence"/>
</dbReference>
<evidence type="ECO:0000313" key="2">
    <source>
        <dbReference type="Proteomes" id="UP000484076"/>
    </source>
</evidence>
<accession>A0A8X8GX05</accession>
<comment type="caution">
    <text evidence="1">The sequence shown here is derived from an EMBL/GenBank/DDBJ whole genome shotgun (WGS) entry which is preliminary data.</text>
</comment>
<dbReference type="AlphaFoldDB" id="A0A8X8GX05"/>
<gene>
    <name evidence="1" type="ORF">GEU84_015970</name>
</gene>
<evidence type="ECO:0000313" key="1">
    <source>
        <dbReference type="EMBL" id="NUB45894.1"/>
    </source>
</evidence>
<reference evidence="1" key="1">
    <citation type="submission" date="2020-05" db="EMBL/GenBank/DDBJ databases">
        <title>Fertoebacter nigrum gen. nov., sp. nov., a new member of the family Rhodobacteraceae.</title>
        <authorList>
            <person name="Szuroczki S."/>
            <person name="Abbaszade G."/>
            <person name="Buni D."/>
            <person name="Schumann P."/>
            <person name="Toth E."/>
        </authorList>
    </citation>
    <scope>NUCLEOTIDE SEQUENCE</scope>
    <source>
        <strain evidence="1">RG-N-1a</strain>
    </source>
</reference>
<dbReference type="RefSeq" id="WP_152827921.1">
    <property type="nucleotide sequence ID" value="NZ_WHUT02000010.1"/>
</dbReference>
<name>A0A8X8GX05_9RHOB</name>
<proteinExistence type="predicted"/>
<keyword evidence="2" id="KW-1185">Reference proteome</keyword>
<protein>
    <submittedName>
        <fullName evidence="1">Uncharacterized protein</fullName>
    </submittedName>
</protein>